<accession>A0A5S4ZXD4</accession>
<evidence type="ECO:0000313" key="10">
    <source>
        <dbReference type="Proteomes" id="UP000323166"/>
    </source>
</evidence>
<reference evidence="9 10" key="1">
    <citation type="submission" date="2019-07" db="EMBL/GenBank/DDBJ databases">
        <title>Genomic Encyclopedia of Type Strains, Phase I: the one thousand microbial genomes (KMG-I) project.</title>
        <authorList>
            <person name="Kyrpides N."/>
        </authorList>
    </citation>
    <scope>NUCLEOTIDE SEQUENCE [LARGE SCALE GENOMIC DNA]</scope>
    <source>
        <strain evidence="9 10">DSM 6562</strain>
    </source>
</reference>
<dbReference type="Pfam" id="PF00590">
    <property type="entry name" value="TP_methylase"/>
    <property type="match status" value="1"/>
</dbReference>
<name>A0A5S4ZXD4_9FIRM</name>
<evidence type="ECO:0000256" key="5">
    <source>
        <dbReference type="ARBA" id="ARBA00022679"/>
    </source>
</evidence>
<dbReference type="SUPFAM" id="SSF53790">
    <property type="entry name" value="Tetrapyrrole methylase"/>
    <property type="match status" value="1"/>
</dbReference>
<dbReference type="InterPro" id="IPR014776">
    <property type="entry name" value="4pyrrole_Mease_sub2"/>
</dbReference>
<dbReference type="GO" id="GO:0032259">
    <property type="term" value="P:methylation"/>
    <property type="evidence" value="ECO:0007669"/>
    <property type="project" value="UniProtKB-KW"/>
</dbReference>
<dbReference type="GO" id="GO:0009236">
    <property type="term" value="P:cobalamin biosynthetic process"/>
    <property type="evidence" value="ECO:0007669"/>
    <property type="project" value="UniProtKB-UniPathway"/>
</dbReference>
<evidence type="ECO:0000256" key="3">
    <source>
        <dbReference type="ARBA" id="ARBA00022573"/>
    </source>
</evidence>
<keyword evidence="6" id="KW-0949">S-adenosyl-L-methionine</keyword>
<dbReference type="RefSeq" id="WP_166510116.1">
    <property type="nucleotide sequence ID" value="NZ_VNHM01000001.1"/>
</dbReference>
<dbReference type="Gene3D" id="3.40.1010.10">
    <property type="entry name" value="Cobalt-precorrin-4 Transmethylase, Domain 1"/>
    <property type="match status" value="1"/>
</dbReference>
<evidence type="ECO:0000256" key="7">
    <source>
        <dbReference type="RuleBase" id="RU003960"/>
    </source>
</evidence>
<dbReference type="PANTHER" id="PTHR45790:SF4">
    <property type="entry name" value="COBALT-PRECORRIN-4 C(11)-METHYLTRANSFERASE"/>
    <property type="match status" value="1"/>
</dbReference>
<gene>
    <name evidence="9" type="ORF">LX24_00022</name>
</gene>
<keyword evidence="5 7" id="KW-0808">Transferase</keyword>
<evidence type="ECO:0000256" key="6">
    <source>
        <dbReference type="ARBA" id="ARBA00022691"/>
    </source>
</evidence>
<dbReference type="Gene3D" id="3.30.950.10">
    <property type="entry name" value="Methyltransferase, Cobalt-precorrin-4 Transmethylase, Domain 2"/>
    <property type="match status" value="1"/>
</dbReference>
<dbReference type="PROSITE" id="PS00839">
    <property type="entry name" value="SUMT_1"/>
    <property type="match status" value="1"/>
</dbReference>
<dbReference type="InterPro" id="IPR003043">
    <property type="entry name" value="Uropor_MeTrfase_CS"/>
</dbReference>
<comment type="pathway">
    <text evidence="1">Cofactor biosynthesis; adenosylcobalamin biosynthesis.</text>
</comment>
<dbReference type="InterPro" id="IPR014777">
    <property type="entry name" value="4pyrrole_Mease_sub1"/>
</dbReference>
<evidence type="ECO:0000259" key="8">
    <source>
        <dbReference type="Pfam" id="PF00590"/>
    </source>
</evidence>
<evidence type="ECO:0000256" key="2">
    <source>
        <dbReference type="ARBA" id="ARBA00005879"/>
    </source>
</evidence>
<dbReference type="PANTHER" id="PTHR45790">
    <property type="entry name" value="SIROHEME SYNTHASE-RELATED"/>
    <property type="match status" value="1"/>
</dbReference>
<dbReference type="AlphaFoldDB" id="A0A5S4ZXD4"/>
<keyword evidence="10" id="KW-1185">Reference proteome</keyword>
<dbReference type="InterPro" id="IPR050161">
    <property type="entry name" value="Siro_Cobalamin_biosynth"/>
</dbReference>
<evidence type="ECO:0000256" key="1">
    <source>
        <dbReference type="ARBA" id="ARBA00004953"/>
    </source>
</evidence>
<comment type="similarity">
    <text evidence="2 7">Belongs to the precorrin methyltransferase family.</text>
</comment>
<dbReference type="PROSITE" id="PS00840">
    <property type="entry name" value="SUMT_2"/>
    <property type="match status" value="1"/>
</dbReference>
<dbReference type="NCBIfam" id="TIGR01465">
    <property type="entry name" value="cobM_cbiF"/>
    <property type="match status" value="1"/>
</dbReference>
<evidence type="ECO:0000313" key="9">
    <source>
        <dbReference type="EMBL" id="TYO97741.1"/>
    </source>
</evidence>
<feature type="domain" description="Tetrapyrrole methylase" evidence="8">
    <location>
        <begin position="1"/>
        <end position="207"/>
    </location>
</feature>
<sequence>MIYFVGAGPGDPDLITVKGAELLARSQVVIYAGSLVNKELLSRCAPGTEIYNSANMTLQQITGIMIEAHRAGRDVVRLHTGDPSLYGAIQEQMDILREAEVPFAVVPGVSSFVAAAAAIPHELTLPGVTQTVILTRFKGRTEVPATESMASLAAHQATMCIFLSVHLIDQLTSELLAGGYPEDTPVVVVEKASWPDERIIHGTISDISARVQQADITRTAMILVGASFKADYTPSKLYDRNFSHGFRRGNQ</sequence>
<dbReference type="GO" id="GO:0046026">
    <property type="term" value="F:precorrin-4 C11-methyltransferase activity"/>
    <property type="evidence" value="ECO:0007669"/>
    <property type="project" value="InterPro"/>
</dbReference>
<keyword evidence="4 7" id="KW-0489">Methyltransferase</keyword>
<evidence type="ECO:0000256" key="4">
    <source>
        <dbReference type="ARBA" id="ARBA00022603"/>
    </source>
</evidence>
<dbReference type="EMBL" id="VNHM01000001">
    <property type="protein sequence ID" value="TYO97741.1"/>
    <property type="molecule type" value="Genomic_DNA"/>
</dbReference>
<dbReference type="Proteomes" id="UP000323166">
    <property type="component" value="Unassembled WGS sequence"/>
</dbReference>
<dbReference type="CDD" id="cd11641">
    <property type="entry name" value="Precorrin-4_C11-MT"/>
    <property type="match status" value="1"/>
</dbReference>
<protein>
    <submittedName>
        <fullName evidence="9">Cobalt-precorrin 4 C11-methyltransferase</fullName>
    </submittedName>
</protein>
<dbReference type="InterPro" id="IPR006362">
    <property type="entry name" value="Cbl_synth_CobM/CibF"/>
</dbReference>
<keyword evidence="3" id="KW-0169">Cobalamin biosynthesis</keyword>
<dbReference type="InterPro" id="IPR000878">
    <property type="entry name" value="4pyrrol_Mease"/>
</dbReference>
<dbReference type="UniPathway" id="UPA00148"/>
<proteinExistence type="inferred from homology"/>
<organism evidence="9 10">
    <name type="scientific">Desulfallas thermosapovorans DSM 6562</name>
    <dbReference type="NCBI Taxonomy" id="1121431"/>
    <lineage>
        <taxon>Bacteria</taxon>
        <taxon>Bacillati</taxon>
        <taxon>Bacillota</taxon>
        <taxon>Clostridia</taxon>
        <taxon>Eubacteriales</taxon>
        <taxon>Desulfallaceae</taxon>
        <taxon>Desulfallas</taxon>
    </lineage>
</organism>
<comment type="caution">
    <text evidence="9">The sequence shown here is derived from an EMBL/GenBank/DDBJ whole genome shotgun (WGS) entry which is preliminary data.</text>
</comment>
<dbReference type="InterPro" id="IPR035996">
    <property type="entry name" value="4pyrrol_Methylase_sf"/>
</dbReference>